<dbReference type="FunFam" id="3.40.605.10:FF:000026">
    <property type="entry name" value="Aldehyde dehydrogenase, putative"/>
    <property type="match status" value="1"/>
</dbReference>
<dbReference type="InterPro" id="IPR016162">
    <property type="entry name" value="Ald_DH_N"/>
</dbReference>
<evidence type="ECO:0000256" key="2">
    <source>
        <dbReference type="ARBA" id="ARBA00023002"/>
    </source>
</evidence>
<evidence type="ECO:0000313" key="6">
    <source>
        <dbReference type="EMBL" id="BBZ30223.1"/>
    </source>
</evidence>
<dbReference type="KEGG" id="mmag:MMAD_45180"/>
<dbReference type="Pfam" id="PF00171">
    <property type="entry name" value="Aldedh"/>
    <property type="match status" value="1"/>
</dbReference>
<dbReference type="PANTHER" id="PTHR43353:SF5">
    <property type="entry name" value="SUCCINATE-SEMIALDEHYDE DEHYDROGENASE, MITOCHONDRIAL"/>
    <property type="match status" value="1"/>
</dbReference>
<dbReference type="InterPro" id="IPR050740">
    <property type="entry name" value="Aldehyde_DH_Superfamily"/>
</dbReference>
<feature type="domain" description="Aldehyde dehydrogenase" evidence="5">
    <location>
        <begin position="24"/>
        <end position="478"/>
    </location>
</feature>
<gene>
    <name evidence="6" type="ORF">MMAD_45180</name>
</gene>
<dbReference type="InterPro" id="IPR016163">
    <property type="entry name" value="Ald_DH_C"/>
</dbReference>
<dbReference type="FunFam" id="3.40.309.10:FF:000004">
    <property type="entry name" value="Succinate-semialdehyde dehydrogenase I"/>
    <property type="match status" value="1"/>
</dbReference>
<evidence type="ECO:0000313" key="7">
    <source>
        <dbReference type="Proteomes" id="UP000466517"/>
    </source>
</evidence>
<evidence type="ECO:0000256" key="1">
    <source>
        <dbReference type="ARBA" id="ARBA00009986"/>
    </source>
</evidence>
<dbReference type="Gene3D" id="3.40.605.10">
    <property type="entry name" value="Aldehyde Dehydrogenase, Chain A, domain 1"/>
    <property type="match status" value="1"/>
</dbReference>
<dbReference type="SUPFAM" id="SSF53720">
    <property type="entry name" value="ALDH-like"/>
    <property type="match status" value="1"/>
</dbReference>
<dbReference type="PROSITE" id="PS00687">
    <property type="entry name" value="ALDEHYDE_DEHYDR_GLU"/>
    <property type="match status" value="1"/>
</dbReference>
<protein>
    <submittedName>
        <fullName evidence="6">NAD-dependent succinate-semialdehyde dehydrogenase</fullName>
    </submittedName>
</protein>
<keyword evidence="7" id="KW-1185">Reference proteome</keyword>
<dbReference type="FunFam" id="3.40.605.10:FF:000007">
    <property type="entry name" value="NAD/NADP-dependent betaine aldehyde dehydrogenase"/>
    <property type="match status" value="1"/>
</dbReference>
<sequence length="482" mass="50736">MDIEELLSSVPTGLWIGGEERPGSSTFDVLNPATDEVLVSIADATPEDGIAALDAAAAVQKEWAATAPRERGEILRAVFEAITARAEEFATLMTLEMGKVLPESMGEVKYGSEFFRWFAEEAVRIDGRYTRSPAGTGRIIVTKQPVGPCLAITPWNFPLAMGTRKIGPAMAAGCTMLIKPAAETPLTMLLLAKLMDEAGLPKGVLSILPTSKAGELTTALIDDGRLRKLTFTGSTGVGKLLVKQSADKLLRLSMELGGNAPFVVFDDADVDAAVEGALLAKMRNGGEACTASNRFHVANAVREEFTEKLVKRMSEFTLGNGLEESSKLGPLISAKQVATVEDLVSDAVSKGATVAVGGVAPDGPGHFYPATVLSDVPSSARIFKEEVFGPVAPVIGFDTEEEGIAAANATEYGLAAYIYTQGLDRALRVAEAIEAGMVGVNRGVISDPAAPFGGVKESGFGREGGTEGIEEYVETKYIALTN</sequence>
<dbReference type="Proteomes" id="UP000466517">
    <property type="component" value="Chromosome"/>
</dbReference>
<dbReference type="InterPro" id="IPR015590">
    <property type="entry name" value="Aldehyde_DH_dom"/>
</dbReference>
<keyword evidence="2 4" id="KW-0560">Oxidoreductase</keyword>
<dbReference type="RefSeq" id="WP_163741379.1">
    <property type="nucleotide sequence ID" value="NZ_AP022610.1"/>
</dbReference>
<organism evidence="6 7">
    <name type="scientific">Mycolicibacterium madagascariense</name>
    <dbReference type="NCBI Taxonomy" id="212765"/>
    <lineage>
        <taxon>Bacteria</taxon>
        <taxon>Bacillati</taxon>
        <taxon>Actinomycetota</taxon>
        <taxon>Actinomycetes</taxon>
        <taxon>Mycobacteriales</taxon>
        <taxon>Mycobacteriaceae</taxon>
        <taxon>Mycolicibacterium</taxon>
    </lineage>
</organism>
<dbReference type="CDD" id="cd07103">
    <property type="entry name" value="ALDH_F5_SSADH_GabD"/>
    <property type="match status" value="1"/>
</dbReference>
<dbReference type="GO" id="GO:0004777">
    <property type="term" value="F:succinate-semialdehyde dehydrogenase (NAD+) activity"/>
    <property type="evidence" value="ECO:0007669"/>
    <property type="project" value="TreeGrafter"/>
</dbReference>
<evidence type="ECO:0000259" key="5">
    <source>
        <dbReference type="Pfam" id="PF00171"/>
    </source>
</evidence>
<dbReference type="AlphaFoldDB" id="A0A7I7XMC9"/>
<evidence type="ECO:0000256" key="3">
    <source>
        <dbReference type="PROSITE-ProRule" id="PRU10007"/>
    </source>
</evidence>
<dbReference type="Gene3D" id="3.40.309.10">
    <property type="entry name" value="Aldehyde Dehydrogenase, Chain A, domain 2"/>
    <property type="match status" value="1"/>
</dbReference>
<accession>A0A7I7XMC9</accession>
<proteinExistence type="inferred from homology"/>
<dbReference type="InterPro" id="IPR016161">
    <property type="entry name" value="Ald_DH/histidinol_DH"/>
</dbReference>
<dbReference type="InterPro" id="IPR029510">
    <property type="entry name" value="Ald_DH_CS_GLU"/>
</dbReference>
<dbReference type="EMBL" id="AP022610">
    <property type="protein sequence ID" value="BBZ30223.1"/>
    <property type="molecule type" value="Genomic_DNA"/>
</dbReference>
<name>A0A7I7XMC9_9MYCO</name>
<comment type="similarity">
    <text evidence="1 4">Belongs to the aldehyde dehydrogenase family.</text>
</comment>
<dbReference type="GO" id="GO:0009450">
    <property type="term" value="P:gamma-aminobutyric acid catabolic process"/>
    <property type="evidence" value="ECO:0007669"/>
    <property type="project" value="TreeGrafter"/>
</dbReference>
<dbReference type="PANTHER" id="PTHR43353">
    <property type="entry name" value="SUCCINATE-SEMIALDEHYDE DEHYDROGENASE, MITOCHONDRIAL"/>
    <property type="match status" value="1"/>
</dbReference>
<reference evidence="6 7" key="1">
    <citation type="journal article" date="2019" name="Emerg. Microbes Infect.">
        <title>Comprehensive subspecies identification of 175 nontuberculous mycobacteria species based on 7547 genomic profiles.</title>
        <authorList>
            <person name="Matsumoto Y."/>
            <person name="Kinjo T."/>
            <person name="Motooka D."/>
            <person name="Nabeya D."/>
            <person name="Jung N."/>
            <person name="Uechi K."/>
            <person name="Horii T."/>
            <person name="Iida T."/>
            <person name="Fujita J."/>
            <person name="Nakamura S."/>
        </authorList>
    </citation>
    <scope>NUCLEOTIDE SEQUENCE [LARGE SCALE GENOMIC DNA]</scope>
    <source>
        <strain evidence="6 7">JCM 13574</strain>
    </source>
</reference>
<feature type="active site" evidence="3">
    <location>
        <position position="255"/>
    </location>
</feature>
<evidence type="ECO:0000256" key="4">
    <source>
        <dbReference type="RuleBase" id="RU003345"/>
    </source>
</evidence>